<sequence length="465" mass="52498">MLLCSSRIPVSGELTADAFVTLAIEWVTNSRNYSFDPFGWDGSPDYTCVGKKQEIFQVGLFDEGAVCAVHFKAVDNREISWTTDFILDCANHILAFQLYRDAPEDVDYVHPVFSLPVLVRKIISAGYAASDKGLEVTDKPILARDEDADDMARIILRETVYNMPVVYMSCESDGHCVVNPYMVAEKLNGVAHVVFETTRSLSFSLRDKTDGRNPYAGAIEIFYSNGNRKFLPVQMSGTHSQKVYTIVNTVFEHLNQLRVEDRFSWSQLQSDKLRKQLSAAIQKKEQDSKEYQLLERMYEELLAEKESQIKRLSDQLFSANNTIAQLEAQLSAVERTPVLAIGEEQDLYPFEQQSMLVELLEKELRVVAKGSRKQHILSSVAAANKCENTVEKKRARIKACLHGYTRMTPAISKELEEIGFALSEDGKHIKLVFAEDPRYTGTLSKTGSDFRAGDNTAHDLLRSIF</sequence>
<evidence type="ECO:0000313" key="2">
    <source>
        <dbReference type="EMBL" id="HIZ31383.1"/>
    </source>
</evidence>
<reference evidence="2" key="2">
    <citation type="submission" date="2021-04" db="EMBL/GenBank/DDBJ databases">
        <authorList>
            <person name="Gilroy R."/>
        </authorList>
    </citation>
    <scope>NUCLEOTIDE SEQUENCE</scope>
    <source>
        <strain evidence="2">ChiGjej4B4-18154</strain>
    </source>
</reference>
<dbReference type="EMBL" id="DXBV01000091">
    <property type="protein sequence ID" value="HIZ31383.1"/>
    <property type="molecule type" value="Genomic_DNA"/>
</dbReference>
<organism evidence="2 3">
    <name type="scientific">Candidatus Allofournierella merdipullorum</name>
    <dbReference type="NCBI Taxonomy" id="2838595"/>
    <lineage>
        <taxon>Bacteria</taxon>
        <taxon>Bacillati</taxon>
        <taxon>Bacillota</taxon>
        <taxon>Clostridia</taxon>
        <taxon>Eubacteriales</taxon>
        <taxon>Oscillospiraceae</taxon>
        <taxon>Allofournierella</taxon>
    </lineage>
</organism>
<accession>A0A9D2E5V3</accession>
<reference evidence="2" key="1">
    <citation type="journal article" date="2021" name="PeerJ">
        <title>Extensive microbial diversity within the chicken gut microbiome revealed by metagenomics and culture.</title>
        <authorList>
            <person name="Gilroy R."/>
            <person name="Ravi A."/>
            <person name="Getino M."/>
            <person name="Pursley I."/>
            <person name="Horton D.L."/>
            <person name="Alikhan N.F."/>
            <person name="Baker D."/>
            <person name="Gharbi K."/>
            <person name="Hall N."/>
            <person name="Watson M."/>
            <person name="Adriaenssens E.M."/>
            <person name="Foster-Nyarko E."/>
            <person name="Jarju S."/>
            <person name="Secka A."/>
            <person name="Antonio M."/>
            <person name="Oren A."/>
            <person name="Chaudhuri R.R."/>
            <person name="La Ragione R."/>
            <person name="Hildebrand F."/>
            <person name="Pallen M.J."/>
        </authorList>
    </citation>
    <scope>NUCLEOTIDE SEQUENCE</scope>
    <source>
        <strain evidence="2">ChiGjej4B4-18154</strain>
    </source>
</reference>
<dbReference type="Proteomes" id="UP000824035">
    <property type="component" value="Unassembled WGS sequence"/>
</dbReference>
<proteinExistence type="predicted"/>
<evidence type="ECO:0000256" key="1">
    <source>
        <dbReference type="SAM" id="Coils"/>
    </source>
</evidence>
<feature type="coiled-coil region" evidence="1">
    <location>
        <begin position="270"/>
        <end position="336"/>
    </location>
</feature>
<name>A0A9D2E5V3_9FIRM</name>
<gene>
    <name evidence="2" type="ORF">H9813_09190</name>
</gene>
<dbReference type="AlphaFoldDB" id="A0A9D2E5V3"/>
<comment type="caution">
    <text evidence="2">The sequence shown here is derived from an EMBL/GenBank/DDBJ whole genome shotgun (WGS) entry which is preliminary data.</text>
</comment>
<protein>
    <submittedName>
        <fullName evidence="2">Uncharacterized protein</fullName>
    </submittedName>
</protein>
<keyword evidence="1" id="KW-0175">Coiled coil</keyword>
<evidence type="ECO:0000313" key="3">
    <source>
        <dbReference type="Proteomes" id="UP000824035"/>
    </source>
</evidence>